<dbReference type="AlphaFoldDB" id="A0AA36CAR9"/>
<evidence type="ECO:0000256" key="1">
    <source>
        <dbReference type="SAM" id="SignalP"/>
    </source>
</evidence>
<keyword evidence="3" id="KW-1185">Reference proteome</keyword>
<feature type="signal peptide" evidence="1">
    <location>
        <begin position="1"/>
        <end position="19"/>
    </location>
</feature>
<keyword evidence="1" id="KW-0732">Signal</keyword>
<name>A0AA36CAR9_9BILA</name>
<accession>A0AA36CAR9</accession>
<feature type="non-terminal residue" evidence="2">
    <location>
        <position position="87"/>
    </location>
</feature>
<reference evidence="2" key="1">
    <citation type="submission" date="2023-06" db="EMBL/GenBank/DDBJ databases">
        <authorList>
            <person name="Delattre M."/>
        </authorList>
    </citation>
    <scope>NUCLEOTIDE SEQUENCE</scope>
    <source>
        <strain evidence="2">AF72</strain>
    </source>
</reference>
<dbReference type="EMBL" id="CATQJA010000905">
    <property type="protein sequence ID" value="CAJ0564722.1"/>
    <property type="molecule type" value="Genomic_DNA"/>
</dbReference>
<evidence type="ECO:0000313" key="2">
    <source>
        <dbReference type="EMBL" id="CAJ0564722.1"/>
    </source>
</evidence>
<evidence type="ECO:0000313" key="3">
    <source>
        <dbReference type="Proteomes" id="UP001177023"/>
    </source>
</evidence>
<organism evidence="2 3">
    <name type="scientific">Mesorhabditis spiculigera</name>
    <dbReference type="NCBI Taxonomy" id="96644"/>
    <lineage>
        <taxon>Eukaryota</taxon>
        <taxon>Metazoa</taxon>
        <taxon>Ecdysozoa</taxon>
        <taxon>Nematoda</taxon>
        <taxon>Chromadorea</taxon>
        <taxon>Rhabditida</taxon>
        <taxon>Rhabditina</taxon>
        <taxon>Rhabditomorpha</taxon>
        <taxon>Rhabditoidea</taxon>
        <taxon>Rhabditidae</taxon>
        <taxon>Mesorhabditinae</taxon>
        <taxon>Mesorhabditis</taxon>
    </lineage>
</organism>
<feature type="chain" id="PRO_5041222751" evidence="1">
    <location>
        <begin position="20"/>
        <end position="87"/>
    </location>
</feature>
<comment type="caution">
    <text evidence="2">The sequence shown here is derived from an EMBL/GenBank/DDBJ whole genome shotgun (WGS) entry which is preliminary data.</text>
</comment>
<proteinExistence type="predicted"/>
<gene>
    <name evidence="2" type="ORF">MSPICULIGERA_LOCUS3395</name>
</gene>
<dbReference type="Proteomes" id="UP001177023">
    <property type="component" value="Unassembled WGS sequence"/>
</dbReference>
<protein>
    <submittedName>
        <fullName evidence="2">Uncharacterized protein</fullName>
    </submittedName>
</protein>
<sequence>MLKFGLIFVLLVGTYPSDATALAARSLDRRLAEGEDCEYRALICYTYEWLAAKGLPHNRPSGFEKKVSYCSFALIRSILVIIRLVIG</sequence>